<feature type="domain" description="Peptidoglycan binding-like" evidence="3">
    <location>
        <begin position="486"/>
        <end position="538"/>
    </location>
</feature>
<comment type="caution">
    <text evidence="4">The sequence shown here is derived from an EMBL/GenBank/DDBJ whole genome shotgun (WGS) entry which is preliminary data.</text>
</comment>
<evidence type="ECO:0000256" key="1">
    <source>
        <dbReference type="SAM" id="Coils"/>
    </source>
</evidence>
<keyword evidence="5" id="KW-1185">Reference proteome</keyword>
<gene>
    <name evidence="4" type="ORF">C8N43_2298</name>
</gene>
<dbReference type="SUPFAM" id="SSF47090">
    <property type="entry name" value="PGBD-like"/>
    <property type="match status" value="2"/>
</dbReference>
<dbReference type="RefSeq" id="WP_158269969.1">
    <property type="nucleotide sequence ID" value="NZ_QBKS01000001.1"/>
</dbReference>
<protein>
    <submittedName>
        <fullName evidence="4">Putative peptidoglycan binding protein</fullName>
    </submittedName>
</protein>
<dbReference type="Gene3D" id="3.40.50.1460">
    <property type="match status" value="1"/>
</dbReference>
<dbReference type="OrthoDB" id="8092964at2"/>
<accession>A0A2T6BNR3</accession>
<dbReference type="Pfam" id="PF01471">
    <property type="entry name" value="PG_binding_1"/>
    <property type="match status" value="2"/>
</dbReference>
<dbReference type="EMBL" id="QBKS01000001">
    <property type="protein sequence ID" value="PTX57627.1"/>
    <property type="molecule type" value="Genomic_DNA"/>
</dbReference>
<feature type="coiled-coil region" evidence="1">
    <location>
        <begin position="344"/>
        <end position="371"/>
    </location>
</feature>
<dbReference type="Gene3D" id="1.10.101.10">
    <property type="entry name" value="PGBD-like superfamily/PGBD"/>
    <property type="match status" value="2"/>
</dbReference>
<dbReference type="Proteomes" id="UP000243978">
    <property type="component" value="Unassembled WGS sequence"/>
</dbReference>
<dbReference type="AlphaFoldDB" id="A0A2T6BNR3"/>
<evidence type="ECO:0000313" key="4">
    <source>
        <dbReference type="EMBL" id="PTX57627.1"/>
    </source>
</evidence>
<evidence type="ECO:0000256" key="2">
    <source>
        <dbReference type="SAM" id="SignalP"/>
    </source>
</evidence>
<feature type="signal peptide" evidence="2">
    <location>
        <begin position="1"/>
        <end position="19"/>
    </location>
</feature>
<dbReference type="InterPro" id="IPR036366">
    <property type="entry name" value="PGBDSf"/>
</dbReference>
<name>A0A2T6BNR3_9RHOB</name>
<sequence length="545" mass="58426">MRPTACLTALLLSVAPVGAADVAFLAATEDYANGRDLRAADEIFDAVAPLQDAGFEVVEADELGFPDMIDALSGFEAQADGSGRIVIALAGHFARSTGETWYLTGDADAPSLVTVADQGISLGTILEIAGRAPGGAVVLLGSEGAEFDYGAGLVQGIGALDIPQGVTVIEGPTEALADFARDELAQPGRSLVTALEGWPSLILRGFQAPLVPFLPADGQAAPVVDPDASEKSLWRVTQTIGTVEGFRNYLQQHPDGLFADEARARIAEIENEPARRAEAAEDALSLNRARRREIQRALSLLDYDPRGIDGIFGPGSRAAIAKWQSENAAEATGFLTGPQLTLLATQAERRAAELEEQARLRQLEIERADRAYWQATGEQGDEAGLRAYLERYPDGVFAEIAQARLKPFEAARREAAATQDRATWDAAVSTGTLAAYQGYLQGNPAGAFAAEAQAKISDLEFQQRNAAALQAAARNEERLGLNVGTRRLIEDRLAKLDLKPGEVDGTFDEETRRAIRRYQEARNLTKTGYLNQATLVRLLADSVLR</sequence>
<dbReference type="InterPro" id="IPR036365">
    <property type="entry name" value="PGBD-like_sf"/>
</dbReference>
<feature type="domain" description="Peptidoglycan binding-like" evidence="3">
    <location>
        <begin position="288"/>
        <end position="337"/>
    </location>
</feature>
<reference evidence="4 5" key="1">
    <citation type="submission" date="2018-04" db="EMBL/GenBank/DDBJ databases">
        <title>Genomic Encyclopedia of Archaeal and Bacterial Type Strains, Phase II (KMG-II): from individual species to whole genera.</title>
        <authorList>
            <person name="Goeker M."/>
        </authorList>
    </citation>
    <scope>NUCLEOTIDE SEQUENCE [LARGE SCALE GENOMIC DNA]</scope>
    <source>
        <strain evidence="4 5">DSM 100977</strain>
    </source>
</reference>
<organism evidence="4 5">
    <name type="scientific">Litoreibacter ponti</name>
    <dbReference type="NCBI Taxonomy" id="1510457"/>
    <lineage>
        <taxon>Bacteria</taxon>
        <taxon>Pseudomonadati</taxon>
        <taxon>Pseudomonadota</taxon>
        <taxon>Alphaproteobacteria</taxon>
        <taxon>Rhodobacterales</taxon>
        <taxon>Roseobacteraceae</taxon>
        <taxon>Litoreibacter</taxon>
    </lineage>
</organism>
<feature type="chain" id="PRO_5015475406" evidence="2">
    <location>
        <begin position="20"/>
        <end position="545"/>
    </location>
</feature>
<evidence type="ECO:0000313" key="5">
    <source>
        <dbReference type="Proteomes" id="UP000243978"/>
    </source>
</evidence>
<keyword evidence="2" id="KW-0732">Signal</keyword>
<evidence type="ECO:0000259" key="3">
    <source>
        <dbReference type="Pfam" id="PF01471"/>
    </source>
</evidence>
<keyword evidence="1" id="KW-0175">Coiled coil</keyword>
<dbReference type="InterPro" id="IPR002477">
    <property type="entry name" value="Peptidoglycan-bd-like"/>
</dbReference>
<proteinExistence type="predicted"/>